<dbReference type="InterPro" id="IPR051322">
    <property type="entry name" value="AA_ABC_Transporter_Permease"/>
</dbReference>
<dbReference type="SUPFAM" id="SSF161098">
    <property type="entry name" value="MetI-like"/>
    <property type="match status" value="1"/>
</dbReference>
<keyword evidence="4" id="KW-1003">Cell membrane</keyword>
<organism evidence="10 11">
    <name type="scientific">Helicobacter ganmani</name>
    <dbReference type="NCBI Taxonomy" id="60246"/>
    <lineage>
        <taxon>Bacteria</taxon>
        <taxon>Pseudomonadati</taxon>
        <taxon>Campylobacterota</taxon>
        <taxon>Epsilonproteobacteria</taxon>
        <taxon>Campylobacterales</taxon>
        <taxon>Helicobacteraceae</taxon>
        <taxon>Helicobacter</taxon>
    </lineage>
</organism>
<feature type="domain" description="ABC transmembrane type-1" evidence="9">
    <location>
        <begin position="13"/>
        <end position="207"/>
    </location>
</feature>
<evidence type="ECO:0000313" key="11">
    <source>
        <dbReference type="Proteomes" id="UP000256650"/>
    </source>
</evidence>
<evidence type="ECO:0000259" key="9">
    <source>
        <dbReference type="PROSITE" id="PS50928"/>
    </source>
</evidence>
<comment type="subcellular location">
    <subcellularLocation>
        <location evidence="1 8">Cell membrane</location>
        <topology evidence="1 8">Multi-pass membrane protein</topology>
    </subcellularLocation>
</comment>
<dbReference type="GO" id="GO:0048473">
    <property type="term" value="P:D-methionine transmembrane transport"/>
    <property type="evidence" value="ECO:0007669"/>
    <property type="project" value="TreeGrafter"/>
</dbReference>
<keyword evidence="6 8" id="KW-1133">Transmembrane helix</keyword>
<evidence type="ECO:0000256" key="4">
    <source>
        <dbReference type="ARBA" id="ARBA00022475"/>
    </source>
</evidence>
<evidence type="ECO:0000256" key="8">
    <source>
        <dbReference type="RuleBase" id="RU363032"/>
    </source>
</evidence>
<feature type="transmembrane region" description="Helical" evidence="8">
    <location>
        <begin position="145"/>
        <end position="167"/>
    </location>
</feature>
<dbReference type="InterPro" id="IPR000515">
    <property type="entry name" value="MetI-like"/>
</dbReference>
<dbReference type="GO" id="GO:0005886">
    <property type="term" value="C:plasma membrane"/>
    <property type="evidence" value="ECO:0007669"/>
    <property type="project" value="UniProtKB-SubCell"/>
</dbReference>
<keyword evidence="11" id="KW-1185">Reference proteome</keyword>
<evidence type="ECO:0000256" key="2">
    <source>
        <dbReference type="ARBA" id="ARBA00007069"/>
    </source>
</evidence>
<keyword evidence="3 8" id="KW-0813">Transport</keyword>
<dbReference type="RefSeq" id="WP_115551901.1">
    <property type="nucleotide sequence ID" value="NZ_CAONBV010000001.1"/>
</dbReference>
<keyword evidence="5 8" id="KW-0812">Transmembrane</keyword>
<evidence type="ECO:0000256" key="3">
    <source>
        <dbReference type="ARBA" id="ARBA00022448"/>
    </source>
</evidence>
<dbReference type="Pfam" id="PF00528">
    <property type="entry name" value="BPD_transp_1"/>
    <property type="match status" value="1"/>
</dbReference>
<reference evidence="10 11" key="1">
    <citation type="submission" date="2018-04" db="EMBL/GenBank/DDBJ databases">
        <title>Novel Campyloabacter and Helicobacter Species and Strains.</title>
        <authorList>
            <person name="Mannion A.J."/>
            <person name="Shen Z."/>
            <person name="Fox J.G."/>
        </authorList>
    </citation>
    <scope>NUCLEOTIDE SEQUENCE [LARGE SCALE GENOMIC DNA]</scope>
    <source>
        <strain evidence="10 11">MIT 99-5101</strain>
    </source>
</reference>
<keyword evidence="7 8" id="KW-0472">Membrane</keyword>
<feature type="transmembrane region" description="Helical" evidence="8">
    <location>
        <begin position="89"/>
        <end position="108"/>
    </location>
</feature>
<comment type="similarity">
    <text evidence="2">Belongs to the binding-protein-dependent transport system permease family. CysTW subfamily.</text>
</comment>
<evidence type="ECO:0000256" key="6">
    <source>
        <dbReference type="ARBA" id="ARBA00022989"/>
    </source>
</evidence>
<feature type="transmembrane region" description="Helical" evidence="8">
    <location>
        <begin position="63"/>
        <end position="83"/>
    </location>
</feature>
<evidence type="ECO:0000256" key="7">
    <source>
        <dbReference type="ARBA" id="ARBA00023136"/>
    </source>
</evidence>
<accession>A0A3D8IBB6</accession>
<evidence type="ECO:0000256" key="5">
    <source>
        <dbReference type="ARBA" id="ARBA00022692"/>
    </source>
</evidence>
<dbReference type="PANTHER" id="PTHR30450">
    <property type="entry name" value="ABC TRANSPORTER PERMEASE"/>
    <property type="match status" value="1"/>
</dbReference>
<dbReference type="FunFam" id="1.10.3720.10:FF:000002">
    <property type="entry name" value="D-methionine ABC transporter permease MetI"/>
    <property type="match status" value="1"/>
</dbReference>
<evidence type="ECO:0000256" key="1">
    <source>
        <dbReference type="ARBA" id="ARBA00004651"/>
    </source>
</evidence>
<protein>
    <submittedName>
        <fullName evidence="10">Methionine ABC transporter permease</fullName>
    </submittedName>
</protein>
<sequence>MDSKTISLLLEATLDTLYMSILATSIATLLAIVPSILLTLCAPNGLSPNAFIFRTLDSITNTLRSFPFLILMVVLFPLTQFIVGKSIGASAAIVPLSIGAAPFIVRIIENALKEVDKGVIEAALSFGASNLQIIFRIMFVEALPSIVSGITLALILVVGFSAMAGAVGGGGLGDIAIKYGYYRFQSDIMLYTVLILIFLVQIIQSFGDFLYKKLKH</sequence>
<dbReference type="InterPro" id="IPR035906">
    <property type="entry name" value="MetI-like_sf"/>
</dbReference>
<dbReference type="OrthoDB" id="9793490at2"/>
<comment type="caution">
    <text evidence="10">The sequence shown here is derived from an EMBL/GenBank/DDBJ whole genome shotgun (WGS) entry which is preliminary data.</text>
</comment>
<dbReference type="PROSITE" id="PS50928">
    <property type="entry name" value="ABC_TM1"/>
    <property type="match status" value="1"/>
</dbReference>
<evidence type="ECO:0000313" key="10">
    <source>
        <dbReference type="EMBL" id="RDU62335.1"/>
    </source>
</evidence>
<gene>
    <name evidence="10" type="ORF">CQA43_07005</name>
</gene>
<feature type="transmembrane region" description="Helical" evidence="8">
    <location>
        <begin position="17"/>
        <end position="42"/>
    </location>
</feature>
<dbReference type="Proteomes" id="UP000256650">
    <property type="component" value="Unassembled WGS sequence"/>
</dbReference>
<dbReference type="CDD" id="cd06261">
    <property type="entry name" value="TM_PBP2"/>
    <property type="match status" value="1"/>
</dbReference>
<dbReference type="Gene3D" id="1.10.3720.10">
    <property type="entry name" value="MetI-like"/>
    <property type="match status" value="1"/>
</dbReference>
<name>A0A3D8IBB6_9HELI</name>
<dbReference type="EMBL" id="NXLS01000007">
    <property type="protein sequence ID" value="RDU62335.1"/>
    <property type="molecule type" value="Genomic_DNA"/>
</dbReference>
<dbReference type="PANTHER" id="PTHR30450:SF1">
    <property type="entry name" value="D-METHIONINE TRANSPORT SYSTEM PERMEASE PROTEIN METI-RELATED"/>
    <property type="match status" value="1"/>
</dbReference>
<dbReference type="AlphaFoldDB" id="A0A3D8IBB6"/>
<proteinExistence type="inferred from homology"/>
<dbReference type="GeneID" id="82536037"/>
<feature type="transmembrane region" description="Helical" evidence="8">
    <location>
        <begin position="188"/>
        <end position="207"/>
    </location>
</feature>